<dbReference type="SUPFAM" id="SSF81383">
    <property type="entry name" value="F-box domain"/>
    <property type="match status" value="1"/>
</dbReference>
<accession>A0A2P5C2Y4</accession>
<dbReference type="AlphaFoldDB" id="A0A2P5C2Y4"/>
<dbReference type="InterPro" id="IPR036047">
    <property type="entry name" value="F-box-like_dom_sf"/>
</dbReference>
<evidence type="ECO:0000313" key="1">
    <source>
        <dbReference type="EMBL" id="PON55354.1"/>
    </source>
</evidence>
<dbReference type="Proteomes" id="UP000237105">
    <property type="component" value="Unassembled WGS sequence"/>
</dbReference>
<dbReference type="EMBL" id="JXTB01000184">
    <property type="protein sequence ID" value="PON55354.1"/>
    <property type="molecule type" value="Genomic_DNA"/>
</dbReference>
<gene>
    <name evidence="1" type="ORF">PanWU01x14_188480</name>
</gene>
<keyword evidence="2" id="KW-1185">Reference proteome</keyword>
<comment type="caution">
    <text evidence="1">The sequence shown here is derived from an EMBL/GenBank/DDBJ whole genome shotgun (WGS) entry which is preliminary data.</text>
</comment>
<organism evidence="1 2">
    <name type="scientific">Parasponia andersonii</name>
    <name type="common">Sponia andersonii</name>
    <dbReference type="NCBI Taxonomy" id="3476"/>
    <lineage>
        <taxon>Eukaryota</taxon>
        <taxon>Viridiplantae</taxon>
        <taxon>Streptophyta</taxon>
        <taxon>Embryophyta</taxon>
        <taxon>Tracheophyta</taxon>
        <taxon>Spermatophyta</taxon>
        <taxon>Magnoliopsida</taxon>
        <taxon>eudicotyledons</taxon>
        <taxon>Gunneridae</taxon>
        <taxon>Pentapetalae</taxon>
        <taxon>rosids</taxon>
        <taxon>fabids</taxon>
        <taxon>Rosales</taxon>
        <taxon>Cannabaceae</taxon>
        <taxon>Parasponia</taxon>
    </lineage>
</organism>
<reference evidence="2" key="1">
    <citation type="submission" date="2016-06" db="EMBL/GenBank/DDBJ databases">
        <title>Parallel loss of symbiosis genes in relatives of nitrogen-fixing non-legume Parasponia.</title>
        <authorList>
            <person name="Van Velzen R."/>
            <person name="Holmer R."/>
            <person name="Bu F."/>
            <person name="Rutten L."/>
            <person name="Van Zeijl A."/>
            <person name="Liu W."/>
            <person name="Santuari L."/>
            <person name="Cao Q."/>
            <person name="Sharma T."/>
            <person name="Shen D."/>
            <person name="Roswanjaya Y."/>
            <person name="Wardhani T."/>
            <person name="Kalhor M.S."/>
            <person name="Jansen J."/>
            <person name="Van den Hoogen J."/>
            <person name="Gungor B."/>
            <person name="Hartog M."/>
            <person name="Hontelez J."/>
            <person name="Verver J."/>
            <person name="Yang W.-C."/>
            <person name="Schijlen E."/>
            <person name="Repin R."/>
            <person name="Schilthuizen M."/>
            <person name="Schranz E."/>
            <person name="Heidstra R."/>
            <person name="Miyata K."/>
            <person name="Fedorova E."/>
            <person name="Kohlen W."/>
            <person name="Bisseling T."/>
            <person name="Smit S."/>
            <person name="Geurts R."/>
        </authorList>
    </citation>
    <scope>NUCLEOTIDE SEQUENCE [LARGE SCALE GENOMIC DNA]</scope>
    <source>
        <strain evidence="2">cv. WU1-14</strain>
    </source>
</reference>
<protein>
    <submittedName>
        <fullName evidence="1">F-box domain containing protein</fullName>
    </submittedName>
</protein>
<dbReference type="STRING" id="3476.A0A2P5C2Y4"/>
<sequence>PETLLICKCVCKLWYNLIIHPSFVNKHLRFTVQNSKLSLSSSVSLFLKWTRQELSEDDIFNVDHQELDLSKQFLSLVTISKDIAANSNSDSTSGDLLPCVIELFSFPSVPELEQVDLIGSHCNGIICFLDRRREDTVIWCNPVLRKFNGNYRWTNCFLPPLHPKA</sequence>
<dbReference type="PANTHER" id="PTHR31672:SF13">
    <property type="entry name" value="F-BOX PROTEIN CPR30-LIKE"/>
    <property type="match status" value="1"/>
</dbReference>
<dbReference type="PANTHER" id="PTHR31672">
    <property type="entry name" value="BNACNNG10540D PROTEIN"/>
    <property type="match status" value="1"/>
</dbReference>
<proteinExistence type="predicted"/>
<evidence type="ECO:0000313" key="2">
    <source>
        <dbReference type="Proteomes" id="UP000237105"/>
    </source>
</evidence>
<dbReference type="InterPro" id="IPR050796">
    <property type="entry name" value="SCF_F-box_component"/>
</dbReference>
<name>A0A2P5C2Y4_PARAD</name>
<feature type="non-terminal residue" evidence="1">
    <location>
        <position position="1"/>
    </location>
</feature>